<comment type="caution">
    <text evidence="6">The sequence shown here is derived from an EMBL/GenBank/DDBJ whole genome shotgun (WGS) entry which is preliminary data.</text>
</comment>
<proteinExistence type="predicted"/>
<dbReference type="InterPro" id="IPR054554">
    <property type="entry name" value="ZP1/4_Ig-like"/>
</dbReference>
<evidence type="ECO:0000256" key="3">
    <source>
        <dbReference type="ARBA" id="ARBA00022729"/>
    </source>
</evidence>
<evidence type="ECO:0000313" key="6">
    <source>
        <dbReference type="EMBL" id="GAB0189666.1"/>
    </source>
</evidence>
<name>A0ABC9WWV2_GRUJA</name>
<evidence type="ECO:0000313" key="7">
    <source>
        <dbReference type="Proteomes" id="UP001623348"/>
    </source>
</evidence>
<feature type="domain" description="Zona pellucida sperm-binding protein 1/4 Ig-like" evidence="5">
    <location>
        <begin position="31"/>
        <end position="124"/>
    </location>
</feature>
<feature type="chain" id="PRO_5044802315" evidence="4">
    <location>
        <begin position="22"/>
        <end position="319"/>
    </location>
</feature>
<dbReference type="GO" id="GO:0005576">
    <property type="term" value="C:extracellular region"/>
    <property type="evidence" value="ECO:0007669"/>
    <property type="project" value="UniProtKB-SubCell"/>
</dbReference>
<dbReference type="Proteomes" id="UP001623348">
    <property type="component" value="Unassembled WGS sequence"/>
</dbReference>
<accession>A0ABC9WWV2</accession>
<evidence type="ECO:0000256" key="1">
    <source>
        <dbReference type="ARBA" id="ARBA00004613"/>
    </source>
</evidence>
<dbReference type="AlphaFoldDB" id="A0ABC9WWV2"/>
<dbReference type="InterPro" id="IPR051148">
    <property type="entry name" value="Zona_Pellucida_Domain_gp"/>
</dbReference>
<evidence type="ECO:0000259" key="5">
    <source>
        <dbReference type="Pfam" id="PF22821"/>
    </source>
</evidence>
<keyword evidence="7" id="KW-1185">Reference proteome</keyword>
<dbReference type="PANTHER" id="PTHR23343:SF41">
    <property type="entry name" value="ZONA PELLUCIDA SPERM-BINDING PROTEIN 1"/>
    <property type="match status" value="1"/>
</dbReference>
<protein>
    <submittedName>
        <fullName evidence="6">Zona pellucida sperm-binding protein 1</fullName>
    </submittedName>
</protein>
<comment type="subcellular location">
    <subcellularLocation>
        <location evidence="1">Secreted</location>
    </subcellularLocation>
</comment>
<organism evidence="6 7">
    <name type="scientific">Grus japonensis</name>
    <name type="common">Japanese crane</name>
    <name type="synonym">Red-crowned crane</name>
    <dbReference type="NCBI Taxonomy" id="30415"/>
    <lineage>
        <taxon>Eukaryota</taxon>
        <taxon>Metazoa</taxon>
        <taxon>Chordata</taxon>
        <taxon>Craniata</taxon>
        <taxon>Vertebrata</taxon>
        <taxon>Euteleostomi</taxon>
        <taxon>Archelosauria</taxon>
        <taxon>Archosauria</taxon>
        <taxon>Dinosauria</taxon>
        <taxon>Saurischia</taxon>
        <taxon>Theropoda</taxon>
        <taxon>Coelurosauria</taxon>
        <taxon>Aves</taxon>
        <taxon>Neognathae</taxon>
        <taxon>Neoaves</taxon>
        <taxon>Gruiformes</taxon>
        <taxon>Gruidae</taxon>
        <taxon>Grus</taxon>
    </lineage>
</organism>
<dbReference type="EMBL" id="BAAFJT010000005">
    <property type="protein sequence ID" value="GAB0189666.1"/>
    <property type="molecule type" value="Genomic_DNA"/>
</dbReference>
<gene>
    <name evidence="6" type="ORF">GRJ2_001431900</name>
</gene>
<keyword evidence="2" id="KW-0964">Secreted</keyword>
<feature type="signal peptide" evidence="4">
    <location>
        <begin position="1"/>
        <end position="21"/>
    </location>
</feature>
<dbReference type="Pfam" id="PF22821">
    <property type="entry name" value="ZP1_ZP4_Ig-like"/>
    <property type="match status" value="1"/>
</dbReference>
<dbReference type="PANTHER" id="PTHR23343">
    <property type="entry name" value="ZONA PELLUCIDA SPERM-BINDING PROTEIN"/>
    <property type="match status" value="1"/>
</dbReference>
<sequence length="319" mass="35415">MGRSFSFLLLLLLLPPGPGATFSLLRYRYDCGDYGMQLLAYPTRGRTVRFKVMDEFGTRFDVANCSICLHWLNTGADGAVIFSSGYDGCHVLVKDDRYVLRVQLEETLLSGVLAASYEVNMTCPQSSDYEILTDGNAHAEHRGDGVRQTQANVLVPLSQPGLLHHVSQSSLTLSGPQLSPQAHSEQPNRGCCAPELKPNRGFFVRGFRPKTSLGWCTPELKPNRGFFVRGLCPKTSLGWCTPELKPNRGFFVRGFRPKTSLGWCTPELKPNRGFFVQGFRPKTSLGWCTPELKPNRGFFAQRLCPKTSLGWCTPVSSLA</sequence>
<reference evidence="6 7" key="1">
    <citation type="submission" date="2024-06" db="EMBL/GenBank/DDBJ databases">
        <title>The draft genome of Grus japonensis, version 3.</title>
        <authorList>
            <person name="Nabeshima K."/>
            <person name="Suzuki S."/>
            <person name="Onuma M."/>
        </authorList>
    </citation>
    <scope>NUCLEOTIDE SEQUENCE [LARGE SCALE GENOMIC DNA]</scope>
    <source>
        <strain evidence="6 7">451A</strain>
    </source>
</reference>
<evidence type="ECO:0000256" key="2">
    <source>
        <dbReference type="ARBA" id="ARBA00022525"/>
    </source>
</evidence>
<keyword evidence="3 4" id="KW-0732">Signal</keyword>
<evidence type="ECO:0000256" key="4">
    <source>
        <dbReference type="SAM" id="SignalP"/>
    </source>
</evidence>